<dbReference type="AlphaFoldDB" id="A0A1G2BRC9"/>
<dbReference type="EMBL" id="MHKO01000039">
    <property type="protein sequence ID" value="OGY91725.1"/>
    <property type="molecule type" value="Genomic_DNA"/>
</dbReference>
<protein>
    <submittedName>
        <fullName evidence="1">Uncharacterized protein</fullName>
    </submittedName>
</protein>
<evidence type="ECO:0000313" key="1">
    <source>
        <dbReference type="EMBL" id="OGY91725.1"/>
    </source>
</evidence>
<name>A0A1G2BRC9_9BACT</name>
<reference evidence="1 2" key="1">
    <citation type="journal article" date="2016" name="Nat. Commun.">
        <title>Thousands of microbial genomes shed light on interconnected biogeochemical processes in an aquifer system.</title>
        <authorList>
            <person name="Anantharaman K."/>
            <person name="Brown C.T."/>
            <person name="Hug L.A."/>
            <person name="Sharon I."/>
            <person name="Castelle C.J."/>
            <person name="Probst A.J."/>
            <person name="Thomas B.C."/>
            <person name="Singh A."/>
            <person name="Wilkins M.J."/>
            <person name="Karaoz U."/>
            <person name="Brodie E.L."/>
            <person name="Williams K.H."/>
            <person name="Hubbard S.S."/>
            <person name="Banfield J.F."/>
        </authorList>
    </citation>
    <scope>NUCLEOTIDE SEQUENCE [LARGE SCALE GENOMIC DNA]</scope>
</reference>
<gene>
    <name evidence="1" type="ORF">A3H70_02085</name>
</gene>
<comment type="caution">
    <text evidence="1">The sequence shown here is derived from an EMBL/GenBank/DDBJ whole genome shotgun (WGS) entry which is preliminary data.</text>
</comment>
<dbReference type="Proteomes" id="UP000178109">
    <property type="component" value="Unassembled WGS sequence"/>
</dbReference>
<organism evidence="1 2">
    <name type="scientific">Candidatus Komeilibacteria bacterium RIFCSPLOWO2_02_FULL_48_11</name>
    <dbReference type="NCBI Taxonomy" id="1798553"/>
    <lineage>
        <taxon>Bacteria</taxon>
        <taxon>Candidatus Komeiliibacteriota</taxon>
    </lineage>
</organism>
<proteinExistence type="predicted"/>
<accession>A0A1G2BRC9</accession>
<dbReference type="Pfam" id="PF13644">
    <property type="entry name" value="DKNYY"/>
    <property type="match status" value="2"/>
</dbReference>
<evidence type="ECO:0000313" key="2">
    <source>
        <dbReference type="Proteomes" id="UP000178109"/>
    </source>
</evidence>
<sequence length="219" mass="24904">MTTNAKNVNINYSLDPNLGYDYSLIDGCIIFDRAVPVVGADIKTFKQIAHNYAKDKNSVFYMDKKIEGADIETFRVLGEGYAVDKNHAYVLGKLFRTMNVDLETLTPILAFLACYIKDKNIVFVGDEPIEGSDPDSFLVLASGRYAKDKNHVYYLGTTIQGADIESFVALESTSTSIYIQIDECAKDKNRFYYKGEPTSEEEVKRFIDEEQKRMKKYEI</sequence>
<dbReference type="STRING" id="1798553.A3H70_02085"/>
<dbReference type="InterPro" id="IPR027375">
    <property type="entry name" value="DKNYY"/>
</dbReference>